<reference evidence="9" key="1">
    <citation type="submission" date="2013-08" db="EMBL/GenBank/DDBJ databases">
        <title>Gene expansion shapes genome architecture in the human pathogen Lichtheimia corymbifera: an evolutionary genomics analysis in the ancient terrestrial Mucorales (Mucoromycotina).</title>
        <authorList>
            <person name="Schwartze V.U."/>
            <person name="Winter S."/>
            <person name="Shelest E."/>
            <person name="Marcet-Houben M."/>
            <person name="Horn F."/>
            <person name="Wehner S."/>
            <person name="Hoffmann K."/>
            <person name="Riege K."/>
            <person name="Sammeth M."/>
            <person name="Nowrousian M."/>
            <person name="Valiante V."/>
            <person name="Linde J."/>
            <person name="Jacobsen I.D."/>
            <person name="Marz M."/>
            <person name="Brakhage A.A."/>
            <person name="Gabaldon T."/>
            <person name="Bocker S."/>
            <person name="Voigt K."/>
        </authorList>
    </citation>
    <scope>NUCLEOTIDE SEQUENCE [LARGE SCALE GENOMIC DNA]</scope>
    <source>
        <strain evidence="9">FSU 9682</strain>
    </source>
</reference>
<keyword evidence="3" id="KW-0963">Cytoplasm</keyword>
<dbReference type="Pfam" id="PF24984">
    <property type="entry name" value="HEAT_EF3_GNC1"/>
    <property type="match status" value="1"/>
</dbReference>
<evidence type="ECO:0000259" key="8">
    <source>
        <dbReference type="PROSITE" id="PS50893"/>
    </source>
</evidence>
<dbReference type="EMBL" id="CBTN010000054">
    <property type="protein sequence ID" value="CDH58229.1"/>
    <property type="molecule type" value="Genomic_DNA"/>
</dbReference>
<dbReference type="GO" id="GO:0042274">
    <property type="term" value="P:ribosomal small subunit biogenesis"/>
    <property type="evidence" value="ECO:0007669"/>
    <property type="project" value="EnsemblFungi"/>
</dbReference>
<dbReference type="InterPro" id="IPR000953">
    <property type="entry name" value="Chromo/chromo_shadow_dom"/>
</dbReference>
<dbReference type="Pfam" id="PF00385">
    <property type="entry name" value="Chromo"/>
    <property type="match status" value="1"/>
</dbReference>
<organism evidence="9 10">
    <name type="scientific">Lichtheimia corymbifera JMRC:FSU:9682</name>
    <dbReference type="NCBI Taxonomy" id="1263082"/>
    <lineage>
        <taxon>Eukaryota</taxon>
        <taxon>Fungi</taxon>
        <taxon>Fungi incertae sedis</taxon>
        <taxon>Mucoromycota</taxon>
        <taxon>Mucoromycotina</taxon>
        <taxon>Mucoromycetes</taxon>
        <taxon>Mucorales</taxon>
        <taxon>Lichtheimiaceae</taxon>
        <taxon>Lichtheimia</taxon>
    </lineage>
</organism>
<dbReference type="PROSITE" id="PS50013">
    <property type="entry name" value="CHROMO_2"/>
    <property type="match status" value="1"/>
</dbReference>
<dbReference type="InterPro" id="IPR047038">
    <property type="entry name" value="eEF3_chromodomain-like_sf"/>
</dbReference>
<evidence type="ECO:0000259" key="7">
    <source>
        <dbReference type="PROSITE" id="PS50013"/>
    </source>
</evidence>
<gene>
    <name evidence="9" type="ORF">LCOR_09101.1</name>
</gene>
<dbReference type="SMART" id="SM00382">
    <property type="entry name" value="AAA"/>
    <property type="match status" value="2"/>
</dbReference>
<comment type="caution">
    <text evidence="9">The sequence shown here is derived from an EMBL/GenBank/DDBJ whole genome shotgun (WGS) entry which is preliminary data.</text>
</comment>
<evidence type="ECO:0000313" key="10">
    <source>
        <dbReference type="Proteomes" id="UP000027586"/>
    </source>
</evidence>
<dbReference type="PROSITE" id="PS00211">
    <property type="entry name" value="ABC_TRANSPORTER_1"/>
    <property type="match status" value="2"/>
</dbReference>
<dbReference type="Pfam" id="PF00005">
    <property type="entry name" value="ABC_tran"/>
    <property type="match status" value="2"/>
</dbReference>
<dbReference type="Proteomes" id="UP000027586">
    <property type="component" value="Unassembled WGS sequence"/>
</dbReference>
<dbReference type="InterPro" id="IPR015688">
    <property type="entry name" value="eEF3_ABC2_chromodomain-like"/>
</dbReference>
<dbReference type="InterPro" id="IPR023780">
    <property type="entry name" value="Chromo_domain"/>
</dbReference>
<evidence type="ECO:0000256" key="3">
    <source>
        <dbReference type="ARBA" id="ARBA00022490"/>
    </source>
</evidence>
<dbReference type="Gene3D" id="2.40.50.990">
    <property type="match status" value="1"/>
</dbReference>
<keyword evidence="6" id="KW-0067">ATP-binding</keyword>
<dbReference type="AlphaFoldDB" id="A0A068S7G9"/>
<proteinExistence type="inferred from homology"/>
<evidence type="ECO:0000313" key="9">
    <source>
        <dbReference type="EMBL" id="CDH58229.1"/>
    </source>
</evidence>
<dbReference type="VEuPathDB" id="FungiDB:LCOR_09101.1"/>
<evidence type="ECO:0000256" key="1">
    <source>
        <dbReference type="ARBA" id="ARBA00004496"/>
    </source>
</evidence>
<accession>A0A068S7G9</accession>
<sequence>MPVAEPTAAAMDVSTKIGDLLKQINTAPTSEECDQAARELATIVKDGGLILLKHHGILDKLNKAARNKKSGLEREGGLIGFNALADILGELGVPVLLSYLDLFLELYADKGSVVQEAAQMAAETLVNHVRPEATQVLLPRLFDGMGANGSKKWQTKLGALKLLDKFTARAAEQIGECLPEIIPMVSNCLADTKNEVAVQAQKTMMTVCSVGGNPDIARHLKDLVLCMGDPTHVPNTIEKLACTTFVAEVNGPTLAIMVPLLTRALNERSTLLIRQTLIIIDNLCKLVRDPRTAAQFLPQLYPGVDHQAEGAAFPEIREIGGQAKKTLLDAGVNSESKDDSSNNGVLTVSMDDATKFVRGEATKIQGFLDSFFSPYITYVGALISDWVRQELYVKDTWTKGISVSMTPVLMAGDIPSMCDKVFDHYYKLYQESGGNVDDGFEEQEGEELCRIEDFSLAYGTRLLLNHTKLKLHRGQRYGLCGENGAGKSTLMRSIHQGKVEEFPSQDQVKTAFVDYAAQGADTSLNVLDYTCEDKNLSNLTREEIKAGLESVGFDDARLEVAVSTLSGGWKMKLELARAVLSKADILLLDEPTNHLDQTNVKWLEDYLVSQTNVTCLIVSHDPGFLDAVCTHILHYDRKKLRLYPGNLSKFVEKYPPAANYYTLDSSSVSFSFPKPTMLQGVRSNTKAILKATDCTYQYPSRSTPSLYNATISLSLSSRVSVIGPNGAGKSTLIKLLTGEAIPQTGVVWRHPALRIGYVAQHAFHHLEQHLESTPMEYLRWRYETGEDKEVSMKETRQWTEDEAKQMEKHIEVDGQKRQIECLLGRAKLKKTFQYEIKWRGMRHKFNTWMGREKLLELGFQKLVQEFDDKEASREGLLYRDLTVDAIRQHFKDIGLDPEIAQYSKIGQLSGGQKVKVVIAAAMWNNSHMLVLDEPTNFLDRDALGGLAKAIQSWEGAVVMISHSEEFTSALCPETWRVEGGHVTKDGKSAVEDEAQVDDEKVIAKISKKKKKTRKEIKDQDARRRARKLKWLIEGGEREPDTDSD</sequence>
<dbReference type="STRING" id="1263082.A0A068S7G9"/>
<dbReference type="InterPro" id="IPR003593">
    <property type="entry name" value="AAA+_ATPase"/>
</dbReference>
<dbReference type="CDD" id="cd03221">
    <property type="entry name" value="ABCF_EF-3"/>
    <property type="match status" value="1"/>
</dbReference>
<dbReference type="InterPro" id="IPR011989">
    <property type="entry name" value="ARM-like"/>
</dbReference>
<feature type="domain" description="Chromo" evidence="7">
    <location>
        <begin position="817"/>
        <end position="878"/>
    </location>
</feature>
<feature type="domain" description="ABC transporter" evidence="8">
    <location>
        <begin position="449"/>
        <end position="662"/>
    </location>
</feature>
<protein>
    <submittedName>
        <fullName evidence="9">Mrna export factor elf1</fullName>
    </submittedName>
</protein>
<dbReference type="SUPFAM" id="SSF48371">
    <property type="entry name" value="ARM repeat"/>
    <property type="match status" value="1"/>
</dbReference>
<feature type="domain" description="ABC transporter" evidence="8">
    <location>
        <begin position="689"/>
        <end position="1004"/>
    </location>
</feature>
<keyword evidence="10" id="KW-1185">Reference proteome</keyword>
<dbReference type="Gene3D" id="1.25.10.10">
    <property type="entry name" value="Leucine-rich Repeat Variant"/>
    <property type="match status" value="1"/>
</dbReference>
<keyword evidence="5" id="KW-0547">Nucleotide-binding</keyword>
<dbReference type="FunFam" id="3.40.50.300:FF:000193">
    <property type="entry name" value="Probable Elongation factor 3"/>
    <property type="match status" value="1"/>
</dbReference>
<dbReference type="GO" id="GO:0006449">
    <property type="term" value="P:regulation of translational termination"/>
    <property type="evidence" value="ECO:0007669"/>
    <property type="project" value="EnsemblFungi"/>
</dbReference>
<dbReference type="InterPro" id="IPR003439">
    <property type="entry name" value="ABC_transporter-like_ATP-bd"/>
</dbReference>
<dbReference type="GO" id="GO:0043022">
    <property type="term" value="F:ribosome binding"/>
    <property type="evidence" value="ECO:0007669"/>
    <property type="project" value="EnsemblFungi"/>
</dbReference>
<keyword evidence="4" id="KW-0677">Repeat</keyword>
<dbReference type="PANTHER" id="PTHR19211">
    <property type="entry name" value="ATP-BINDING TRANSPORT PROTEIN-RELATED"/>
    <property type="match status" value="1"/>
</dbReference>
<dbReference type="Pfam" id="PF24987">
    <property type="entry name" value="HEAT_EF3_N"/>
    <property type="match status" value="1"/>
</dbReference>
<dbReference type="InterPro" id="IPR017871">
    <property type="entry name" value="ABC_transporter-like_CS"/>
</dbReference>
<dbReference type="GO" id="GO:0005737">
    <property type="term" value="C:cytoplasm"/>
    <property type="evidence" value="ECO:0007669"/>
    <property type="project" value="UniProtKB-SubCell"/>
</dbReference>
<dbReference type="InterPro" id="IPR027417">
    <property type="entry name" value="P-loop_NTPase"/>
</dbReference>
<dbReference type="GO" id="GO:0016887">
    <property type="term" value="F:ATP hydrolysis activity"/>
    <property type="evidence" value="ECO:0007669"/>
    <property type="project" value="EnsemblFungi"/>
</dbReference>
<evidence type="ECO:0000256" key="4">
    <source>
        <dbReference type="ARBA" id="ARBA00022737"/>
    </source>
</evidence>
<dbReference type="InterPro" id="IPR016024">
    <property type="entry name" value="ARM-type_fold"/>
</dbReference>
<dbReference type="InterPro" id="IPR050611">
    <property type="entry name" value="ABCF"/>
</dbReference>
<dbReference type="PANTHER" id="PTHR19211:SF14">
    <property type="entry name" value="ATP-BINDING CASSETTE SUB-FAMILY F MEMBER 1"/>
    <property type="match status" value="1"/>
</dbReference>
<dbReference type="GO" id="GO:0005524">
    <property type="term" value="F:ATP binding"/>
    <property type="evidence" value="ECO:0007669"/>
    <property type="project" value="UniProtKB-KW"/>
</dbReference>
<comment type="subcellular location">
    <subcellularLocation>
        <location evidence="1">Cytoplasm</location>
    </subcellularLocation>
</comment>
<dbReference type="Gene3D" id="3.40.50.300">
    <property type="entry name" value="P-loop containing nucleotide triphosphate hydrolases"/>
    <property type="match status" value="2"/>
</dbReference>
<dbReference type="PROSITE" id="PS50893">
    <property type="entry name" value="ABC_TRANSPORTER_2"/>
    <property type="match status" value="2"/>
</dbReference>
<dbReference type="CDD" id="cd18626">
    <property type="entry name" value="CD_eEF3"/>
    <property type="match status" value="1"/>
</dbReference>
<dbReference type="GO" id="GO:0016973">
    <property type="term" value="P:poly(A)+ mRNA export from nucleus"/>
    <property type="evidence" value="ECO:0007669"/>
    <property type="project" value="EnsemblFungi"/>
</dbReference>
<dbReference type="FunFam" id="1.25.10.10:FF:000076">
    <property type="entry name" value="Elongation factor 3"/>
    <property type="match status" value="1"/>
</dbReference>
<dbReference type="FunFam" id="2.40.50.990:FF:000002">
    <property type="entry name" value="mRNA export factor elf1"/>
    <property type="match status" value="1"/>
</dbReference>
<dbReference type="GO" id="GO:0008079">
    <property type="term" value="F:translation termination factor activity"/>
    <property type="evidence" value="ECO:0007669"/>
    <property type="project" value="EnsemblFungi"/>
</dbReference>
<evidence type="ECO:0000256" key="6">
    <source>
        <dbReference type="ARBA" id="ARBA00022840"/>
    </source>
</evidence>
<dbReference type="SUPFAM" id="SSF52540">
    <property type="entry name" value="P-loop containing nucleoside triphosphate hydrolases"/>
    <property type="match status" value="2"/>
</dbReference>
<evidence type="ECO:0000256" key="5">
    <source>
        <dbReference type="ARBA" id="ARBA00022741"/>
    </source>
</evidence>
<comment type="similarity">
    <text evidence="2">Belongs to the ABC transporter superfamily. ABCF family. EF3 subfamily.</text>
</comment>
<name>A0A068S7G9_9FUNG</name>
<dbReference type="SMART" id="SM00298">
    <property type="entry name" value="CHROMO"/>
    <property type="match status" value="1"/>
</dbReference>
<dbReference type="OrthoDB" id="2110130at2759"/>
<evidence type="ECO:0000256" key="2">
    <source>
        <dbReference type="ARBA" id="ARBA00011054"/>
    </source>
</evidence>